<evidence type="ECO:0000313" key="2">
    <source>
        <dbReference type="EMBL" id="KAF9078078.1"/>
    </source>
</evidence>
<feature type="signal peptide" evidence="1">
    <location>
        <begin position="1"/>
        <end position="16"/>
    </location>
</feature>
<gene>
    <name evidence="2" type="ORF">BDP27DRAFT_1310724</name>
</gene>
<dbReference type="AlphaFoldDB" id="A0A9P5UGX8"/>
<dbReference type="Proteomes" id="UP000772434">
    <property type="component" value="Unassembled WGS sequence"/>
</dbReference>
<accession>A0A9P5UGX8</accession>
<keyword evidence="3" id="KW-1185">Reference proteome</keyword>
<feature type="chain" id="PRO_5040172024" evidence="1">
    <location>
        <begin position="17"/>
        <end position="369"/>
    </location>
</feature>
<protein>
    <submittedName>
        <fullName evidence="2">Uncharacterized protein</fullName>
    </submittedName>
</protein>
<name>A0A9P5UGX8_9AGAR</name>
<keyword evidence="1" id="KW-0732">Signal</keyword>
<evidence type="ECO:0000256" key="1">
    <source>
        <dbReference type="SAM" id="SignalP"/>
    </source>
</evidence>
<reference evidence="2" key="1">
    <citation type="submission" date="2020-11" db="EMBL/GenBank/DDBJ databases">
        <authorList>
            <consortium name="DOE Joint Genome Institute"/>
            <person name="Ahrendt S."/>
            <person name="Riley R."/>
            <person name="Andreopoulos W."/>
            <person name="Labutti K."/>
            <person name="Pangilinan J."/>
            <person name="Ruiz-Duenas F.J."/>
            <person name="Barrasa J.M."/>
            <person name="Sanchez-Garcia M."/>
            <person name="Camarero S."/>
            <person name="Miyauchi S."/>
            <person name="Serrano A."/>
            <person name="Linde D."/>
            <person name="Babiker R."/>
            <person name="Drula E."/>
            <person name="Ayuso-Fernandez I."/>
            <person name="Pacheco R."/>
            <person name="Padilla G."/>
            <person name="Ferreira P."/>
            <person name="Barriuso J."/>
            <person name="Kellner H."/>
            <person name="Castanera R."/>
            <person name="Alfaro M."/>
            <person name="Ramirez L."/>
            <person name="Pisabarro A.G."/>
            <person name="Kuo A."/>
            <person name="Tritt A."/>
            <person name="Lipzen A."/>
            <person name="He G."/>
            <person name="Yan M."/>
            <person name="Ng V."/>
            <person name="Cullen D."/>
            <person name="Martin F."/>
            <person name="Rosso M.-N."/>
            <person name="Henrissat B."/>
            <person name="Hibbett D."/>
            <person name="Martinez A.T."/>
            <person name="Grigoriev I.V."/>
        </authorList>
    </citation>
    <scope>NUCLEOTIDE SEQUENCE</scope>
    <source>
        <strain evidence="2">AH 40177</strain>
    </source>
</reference>
<organism evidence="2 3">
    <name type="scientific">Rhodocollybia butyracea</name>
    <dbReference type="NCBI Taxonomy" id="206335"/>
    <lineage>
        <taxon>Eukaryota</taxon>
        <taxon>Fungi</taxon>
        <taxon>Dikarya</taxon>
        <taxon>Basidiomycota</taxon>
        <taxon>Agaricomycotina</taxon>
        <taxon>Agaricomycetes</taxon>
        <taxon>Agaricomycetidae</taxon>
        <taxon>Agaricales</taxon>
        <taxon>Marasmiineae</taxon>
        <taxon>Omphalotaceae</taxon>
        <taxon>Rhodocollybia</taxon>
    </lineage>
</organism>
<comment type="caution">
    <text evidence="2">The sequence shown here is derived from an EMBL/GenBank/DDBJ whole genome shotgun (WGS) entry which is preliminary data.</text>
</comment>
<sequence length="369" mass="41172">MHFLLLFIVIISSILAARPLPMNQLHRDGGPSSQVHPPIGTYGAVVKVKFLDGKTGGHNTEPTKFPDDESIRDRVDKAIKSALGVKVLTIVYHGIFKEDEPNYYIVIGGPCPEPGCSGWMVEGDLIGPRGWKVAGYKMYYTGISLGDQFSDAEKCVGVNPPLVRLKDDQNGKLLHKQARRRWEILRNTARDFGTNELVLVKFLDGETGGHTNIKTNFLDGEIIKNRVDNAITAALDVITEIEYRGEFKPLGEHKIVYYEVIGGKCWHGCFAWMAEGDYTDSRGGKLSNARMYYTGISLGDRFSDAENCVGVNPTLAKLKHDRSGEPRYPKALERWKTFKDEAKAQAPSFPSDILTDNATFDEWFNSLPQ</sequence>
<proteinExistence type="predicted"/>
<evidence type="ECO:0000313" key="3">
    <source>
        <dbReference type="Proteomes" id="UP000772434"/>
    </source>
</evidence>
<dbReference type="EMBL" id="JADNRY010000002">
    <property type="protein sequence ID" value="KAF9078078.1"/>
    <property type="molecule type" value="Genomic_DNA"/>
</dbReference>